<name>A0A2J6Q3C8_9HELO</name>
<protein>
    <submittedName>
        <fullName evidence="2">Uncharacterized protein</fullName>
    </submittedName>
</protein>
<accession>A0A2J6Q3C8</accession>
<feature type="transmembrane region" description="Helical" evidence="1">
    <location>
        <begin position="21"/>
        <end position="40"/>
    </location>
</feature>
<evidence type="ECO:0000313" key="2">
    <source>
        <dbReference type="EMBL" id="PMD20788.1"/>
    </source>
</evidence>
<proteinExistence type="predicted"/>
<keyword evidence="3" id="KW-1185">Reference proteome</keyword>
<dbReference type="AlphaFoldDB" id="A0A2J6Q3C8"/>
<evidence type="ECO:0000256" key="1">
    <source>
        <dbReference type="SAM" id="Phobius"/>
    </source>
</evidence>
<sequence length="143" mass="16846">MRFWGFCCLRRRRRRRDGGRLWWGRWWMGWMLLVLCGGSVRGNWMGWVRVRFREVRLRFWRLRLWGGGLAAWGWWGRLLGSLEDDGVVERGGGGIRCRVVREMETYAMETRFVAGSSKNGYWELGGGVNKCTGLTRNTGFYVL</sequence>
<keyword evidence="1" id="KW-1133">Transmembrane helix</keyword>
<dbReference type="Proteomes" id="UP000235672">
    <property type="component" value="Unassembled WGS sequence"/>
</dbReference>
<keyword evidence="1" id="KW-0812">Transmembrane</keyword>
<evidence type="ECO:0000313" key="3">
    <source>
        <dbReference type="Proteomes" id="UP000235672"/>
    </source>
</evidence>
<dbReference type="EMBL" id="KZ613483">
    <property type="protein sequence ID" value="PMD20788.1"/>
    <property type="molecule type" value="Genomic_DNA"/>
</dbReference>
<keyword evidence="1" id="KW-0472">Membrane</keyword>
<gene>
    <name evidence="2" type="ORF">NA56DRAFT_156349</name>
</gene>
<organism evidence="2 3">
    <name type="scientific">Hyaloscypha hepaticicola</name>
    <dbReference type="NCBI Taxonomy" id="2082293"/>
    <lineage>
        <taxon>Eukaryota</taxon>
        <taxon>Fungi</taxon>
        <taxon>Dikarya</taxon>
        <taxon>Ascomycota</taxon>
        <taxon>Pezizomycotina</taxon>
        <taxon>Leotiomycetes</taxon>
        <taxon>Helotiales</taxon>
        <taxon>Hyaloscyphaceae</taxon>
        <taxon>Hyaloscypha</taxon>
    </lineage>
</organism>
<reference evidence="2 3" key="1">
    <citation type="submission" date="2016-05" db="EMBL/GenBank/DDBJ databases">
        <title>A degradative enzymes factory behind the ericoid mycorrhizal symbiosis.</title>
        <authorList>
            <consortium name="DOE Joint Genome Institute"/>
            <person name="Martino E."/>
            <person name="Morin E."/>
            <person name="Grelet G."/>
            <person name="Kuo A."/>
            <person name="Kohler A."/>
            <person name="Daghino S."/>
            <person name="Barry K."/>
            <person name="Choi C."/>
            <person name="Cichocki N."/>
            <person name="Clum A."/>
            <person name="Copeland A."/>
            <person name="Hainaut M."/>
            <person name="Haridas S."/>
            <person name="Labutti K."/>
            <person name="Lindquist E."/>
            <person name="Lipzen A."/>
            <person name="Khouja H.-R."/>
            <person name="Murat C."/>
            <person name="Ohm R."/>
            <person name="Olson A."/>
            <person name="Spatafora J."/>
            <person name="Veneault-Fourrey C."/>
            <person name="Henrissat B."/>
            <person name="Grigoriev I."/>
            <person name="Martin F."/>
            <person name="Perotto S."/>
        </authorList>
    </citation>
    <scope>NUCLEOTIDE SEQUENCE [LARGE SCALE GENOMIC DNA]</scope>
    <source>
        <strain evidence="2 3">UAMH 7357</strain>
    </source>
</reference>